<dbReference type="GO" id="GO:0003682">
    <property type="term" value="F:chromatin binding"/>
    <property type="evidence" value="ECO:0007669"/>
    <property type="project" value="EnsemblFungi"/>
</dbReference>
<evidence type="ECO:0000256" key="3">
    <source>
        <dbReference type="ARBA" id="ARBA00010511"/>
    </source>
</evidence>
<evidence type="ECO:0000313" key="8">
    <source>
        <dbReference type="EMBL" id="CCF56986.1"/>
    </source>
</evidence>
<feature type="region of interest" description="Disordered" evidence="6">
    <location>
        <begin position="722"/>
        <end position="792"/>
    </location>
</feature>
<feature type="region of interest" description="Disordered" evidence="6">
    <location>
        <begin position="497"/>
        <end position="516"/>
    </location>
</feature>
<organism evidence="8 9">
    <name type="scientific">Kazachstania africana (strain ATCC 22294 / BCRC 22015 / CBS 2517 / CECT 1963 / NBRC 1671 / NRRL Y-8276)</name>
    <name type="common">Yeast</name>
    <name type="synonym">Kluyveromyces africanus</name>
    <dbReference type="NCBI Taxonomy" id="1071382"/>
    <lineage>
        <taxon>Eukaryota</taxon>
        <taxon>Fungi</taxon>
        <taxon>Dikarya</taxon>
        <taxon>Ascomycota</taxon>
        <taxon>Saccharomycotina</taxon>
        <taxon>Saccharomycetes</taxon>
        <taxon>Saccharomycetales</taxon>
        <taxon>Saccharomycetaceae</taxon>
        <taxon>Kazachstania</taxon>
    </lineage>
</organism>
<dbReference type="eggNOG" id="ENOG502R65X">
    <property type="taxonomic scope" value="Eukaryota"/>
</dbReference>
<dbReference type="GeneID" id="13884867"/>
<feature type="region of interest" description="Disordered" evidence="6">
    <location>
        <begin position="678"/>
        <end position="697"/>
    </location>
</feature>
<accession>H2ARI6</accession>
<evidence type="ECO:0000256" key="2">
    <source>
        <dbReference type="ARBA" id="ARBA00004123"/>
    </source>
</evidence>
<dbReference type="Pfam" id="PF08167">
    <property type="entry name" value="RIX1"/>
    <property type="match status" value="1"/>
</dbReference>
<comment type="similarity">
    <text evidence="3">Belongs to the RIX1/PELP1 family.</text>
</comment>
<dbReference type="InterPro" id="IPR012583">
    <property type="entry name" value="RIX1_N"/>
</dbReference>
<dbReference type="GO" id="GO:0005829">
    <property type="term" value="C:cytosol"/>
    <property type="evidence" value="ECO:0007669"/>
    <property type="project" value="EnsemblFungi"/>
</dbReference>
<dbReference type="EMBL" id="HE650822">
    <property type="protein sequence ID" value="CCF56986.1"/>
    <property type="molecule type" value="Genomic_DNA"/>
</dbReference>
<dbReference type="PANTHER" id="PTHR34105:SF1">
    <property type="entry name" value="PROLINE-, GLUTAMIC ACID- AND LEUCINE-RICH PROTEIN 1"/>
    <property type="match status" value="1"/>
</dbReference>
<dbReference type="GO" id="GO:0000027">
    <property type="term" value="P:ribosomal large subunit assembly"/>
    <property type="evidence" value="ECO:0007669"/>
    <property type="project" value="EnsemblFungi"/>
</dbReference>
<dbReference type="GO" id="GO:0005654">
    <property type="term" value="C:nucleoplasm"/>
    <property type="evidence" value="ECO:0007669"/>
    <property type="project" value="EnsemblFungi"/>
</dbReference>
<evidence type="ECO:0000259" key="7">
    <source>
        <dbReference type="Pfam" id="PF08167"/>
    </source>
</evidence>
<dbReference type="KEGG" id="kaf:KAFR_0B06890"/>
<dbReference type="FunCoup" id="H2ARI6">
    <property type="interactions" value="375"/>
</dbReference>
<feature type="compositionally biased region" description="Basic and acidic residues" evidence="6">
    <location>
        <begin position="729"/>
        <end position="745"/>
    </location>
</feature>
<evidence type="ECO:0000256" key="5">
    <source>
        <dbReference type="ARBA" id="ARBA00023242"/>
    </source>
</evidence>
<proteinExistence type="inferred from homology"/>
<dbReference type="GO" id="GO:0006267">
    <property type="term" value="P:pre-replicative complex assembly involved in nuclear cell cycle DNA replication"/>
    <property type="evidence" value="ECO:0007669"/>
    <property type="project" value="EnsemblFungi"/>
</dbReference>
<dbReference type="RefSeq" id="XP_003956121.1">
    <property type="nucleotide sequence ID" value="XM_003956072.1"/>
</dbReference>
<dbReference type="InParanoid" id="H2ARI6"/>
<feature type="compositionally biased region" description="Acidic residues" evidence="6">
    <location>
        <begin position="769"/>
        <end position="779"/>
    </location>
</feature>
<name>H2ARI6_KAZAF</name>
<sequence length="792" mass="89581">MAQAILPITVIAKRLELTSGYEFHTILKTLTSPEYVNEQLLKSELNLLNTKILKLLRSGTDFDVWKGCHVAAVVCAYNPLMLVSYGGQFLSAIYSKLEQKSNYYSVDRATLESNTLLETLISSTSILMDLMRKKPTLSRESLVPKLKAIIPTLINLCQSLPKLCLPVLKTLLLEHSTTFKPFANKYRTILTGLITGYYARLDRNTQLLISDNYAYLHLIKIQASQSQSETDVHHKAHRDEAWRMGLLSILLQFKPIVEICGNILDFDQDSDLVKLIQSLPRDLSKEDDNADPRKKLMDFLPGLKIDFNDALTLNDIPARLNLLVDLLSSFISLPTPYPVRVPIGAINSISEVLVTMTQKYLPIKRELRRDNELTSVINHILPCIQSCGINLWTVLLNNYGKSCLSFSENILASLKLFIPVKPKSKDIDIATCKLLKTEFLNTFKLINLILIHLGHQLNEIDSINQFIDISLKLTEDDELVDSFYKNQQQLKLKNSSTVTNMSQKKNQKKDSNTGALSDLYTHPDRFKVSTSIEWYNEINKFLFHILSYWKLPSSQQVKILRYIISKSLILKSKLNYIPESFVKLLRLVVINPGNERISILPIAVSLLKDCSDEVFDLAIHPRLPMSIIHSVTAATVHNNEYLEVTEEEPTVTSKFEMSSSILEEKEVIEVPKSVARSSAMTTKSKVHADPSSNHRITEDVKYEKSVLKTYVNSAVGEDKVNNVASTKRANNEEEKQDFKRAKVEEGASTSNIEVVEGAIKVQPEKQEESGDDEDSDSDFEIPAIELSDDEDE</sequence>
<dbReference type="GO" id="GO:0006364">
    <property type="term" value="P:rRNA processing"/>
    <property type="evidence" value="ECO:0007669"/>
    <property type="project" value="EnsemblFungi"/>
</dbReference>
<protein>
    <recommendedName>
        <fullName evidence="4">Pre-rRNA-processing protein RIX1</fullName>
    </recommendedName>
</protein>
<feature type="domain" description="Pre-rRNA-processing protein RIX1 N-terminal" evidence="7">
    <location>
        <begin position="8"/>
        <end position="198"/>
    </location>
</feature>
<dbReference type="STRING" id="1071382.H2ARI6"/>
<evidence type="ECO:0000256" key="4">
    <source>
        <dbReference type="ARBA" id="ARBA00021502"/>
    </source>
</evidence>
<reference evidence="8 9" key="1">
    <citation type="journal article" date="2011" name="Proc. Natl. Acad. Sci. U.S.A.">
        <title>Evolutionary erosion of yeast sex chromosomes by mating-type switching accidents.</title>
        <authorList>
            <person name="Gordon J.L."/>
            <person name="Armisen D."/>
            <person name="Proux-Wera E."/>
            <person name="Oheigeartaigh S.S."/>
            <person name="Byrne K.P."/>
            <person name="Wolfe K.H."/>
        </authorList>
    </citation>
    <scope>NUCLEOTIDE SEQUENCE [LARGE SCALE GENOMIC DNA]</scope>
    <source>
        <strain evidence="9">ATCC 22294 / BCRC 22015 / CBS 2517 / CECT 1963 / NBRC 1671 / NRRL Y-8276</strain>
    </source>
</reference>
<dbReference type="GO" id="GO:0030174">
    <property type="term" value="P:regulation of DNA-templated DNA replication initiation"/>
    <property type="evidence" value="ECO:0007669"/>
    <property type="project" value="EnsemblFungi"/>
</dbReference>
<comment type="function">
    <text evidence="1">Component of the RIX1 complex required for processing of ITS2 sequences from 35S pre-rRNA and the nucleoplasmic transit of the pre-60S ribosomal subunits. Regulates pre-60S association of the critical remodeling factor MDN1.</text>
</comment>
<comment type="subcellular location">
    <subcellularLocation>
        <location evidence="2">Nucleus</location>
    </subcellularLocation>
</comment>
<keyword evidence="5" id="KW-0539">Nucleus</keyword>
<keyword evidence="9" id="KW-1185">Reference proteome</keyword>
<dbReference type="PANTHER" id="PTHR34105">
    <property type="entry name" value="PROLINE-, GLUTAMIC ACID- AND LEUCINE-RICH PROTEIN 1"/>
    <property type="match status" value="1"/>
</dbReference>
<evidence type="ECO:0000256" key="6">
    <source>
        <dbReference type="SAM" id="MobiDB-lite"/>
    </source>
</evidence>
<evidence type="ECO:0000256" key="1">
    <source>
        <dbReference type="ARBA" id="ARBA00003770"/>
    </source>
</evidence>
<dbReference type="HOGENOM" id="CLU_020084_0_0_1"/>
<gene>
    <name evidence="8" type="primary">KAFR0B06890</name>
    <name evidence="8" type="ORF">KAFR_0B06890</name>
</gene>
<dbReference type="GO" id="GO:0120330">
    <property type="term" value="C:rixosome complex"/>
    <property type="evidence" value="ECO:0007669"/>
    <property type="project" value="EnsemblFungi"/>
</dbReference>
<dbReference type="AlphaFoldDB" id="H2ARI6"/>
<dbReference type="Proteomes" id="UP000005220">
    <property type="component" value="Chromosome 2"/>
</dbReference>
<dbReference type="OrthoDB" id="20900at2759"/>
<evidence type="ECO:0000313" key="9">
    <source>
        <dbReference type="Proteomes" id="UP000005220"/>
    </source>
</evidence>